<dbReference type="EMBL" id="CP029149">
    <property type="protein sequence ID" value="QHN64449.1"/>
    <property type="molecule type" value="Genomic_DNA"/>
</dbReference>
<keyword evidence="2" id="KW-1185">Reference proteome</keyword>
<evidence type="ECO:0000313" key="2">
    <source>
        <dbReference type="Proteomes" id="UP000464318"/>
    </source>
</evidence>
<dbReference type="Pfam" id="PF11396">
    <property type="entry name" value="PepSY_like"/>
    <property type="match status" value="1"/>
</dbReference>
<name>A0A6P1QRQ9_9FLAO</name>
<reference evidence="1 2" key="1">
    <citation type="submission" date="2018-04" db="EMBL/GenBank/DDBJ databases">
        <title>Characteristic and Complete Genome Sequencing of A Novel Member of Infective Endocarditis Causative Bacteria: Bergeyella cardium QL-PH.</title>
        <authorList>
            <person name="Pan H."/>
            <person name="Sun E."/>
            <person name="Zhang Y."/>
        </authorList>
    </citation>
    <scope>NUCLEOTIDE SEQUENCE [LARGE SCALE GENOMIC DNA]</scope>
    <source>
        <strain evidence="1 2">HPQL</strain>
    </source>
</reference>
<dbReference type="InterPro" id="IPR021533">
    <property type="entry name" value="PepSY-like"/>
</dbReference>
<dbReference type="Gene3D" id="3.40.1420.30">
    <property type="match status" value="1"/>
</dbReference>
<organism evidence="1 2">
    <name type="scientific">Bergeyella cardium</name>
    <dbReference type="NCBI Taxonomy" id="1585976"/>
    <lineage>
        <taxon>Bacteria</taxon>
        <taxon>Pseudomonadati</taxon>
        <taxon>Bacteroidota</taxon>
        <taxon>Flavobacteriia</taxon>
        <taxon>Flavobacteriales</taxon>
        <taxon>Weeksellaceae</taxon>
        <taxon>Bergeyella</taxon>
    </lineage>
</organism>
<proteinExistence type="predicted"/>
<dbReference type="AlphaFoldDB" id="A0A6P1QRQ9"/>
<evidence type="ECO:0000313" key="1">
    <source>
        <dbReference type="EMBL" id="QHN64449.1"/>
    </source>
</evidence>
<protein>
    <submittedName>
        <fullName evidence="1">Uncharacterized protein</fullName>
    </submittedName>
</protein>
<dbReference type="SUPFAM" id="SSF160574">
    <property type="entry name" value="BT0923-like"/>
    <property type="match status" value="1"/>
</dbReference>
<gene>
    <name evidence="1" type="ORF">DBX24_00355</name>
</gene>
<dbReference type="KEGG" id="bcad:DBX24_00355"/>
<dbReference type="Proteomes" id="UP000464318">
    <property type="component" value="Chromosome"/>
</dbReference>
<dbReference type="OrthoDB" id="710080at2"/>
<sequence>MKTRQSLKMILAVLALSTGVFAKAQDDVVITSSQLPKTAQAFIKKNFSSPILQATKDYDYGIISEYQVYLEDGTKLDFNRSGVWKEIENKHMGIPFSAVPAKIAAYIKQKFPGTKVLEIDKKRYGYSVKISNGLELEFSSSGAFLRIDD</sequence>
<dbReference type="RefSeq" id="WP_120488853.1">
    <property type="nucleotide sequence ID" value="NZ_CP029149.1"/>
</dbReference>
<accession>A0A6P1QRQ9</accession>